<comment type="caution">
    <text evidence="3">The sequence shown here is derived from an EMBL/GenBank/DDBJ whole genome shotgun (WGS) entry which is preliminary data.</text>
</comment>
<organism evidence="3 4">
    <name type="scientific">Maudiozyma exigua</name>
    <name type="common">Yeast</name>
    <name type="synonym">Kazachstania exigua</name>
    <dbReference type="NCBI Taxonomy" id="34358"/>
    <lineage>
        <taxon>Eukaryota</taxon>
        <taxon>Fungi</taxon>
        <taxon>Dikarya</taxon>
        <taxon>Ascomycota</taxon>
        <taxon>Saccharomycotina</taxon>
        <taxon>Saccharomycetes</taxon>
        <taxon>Saccharomycetales</taxon>
        <taxon>Saccharomycetaceae</taxon>
        <taxon>Maudiozyma</taxon>
    </lineage>
</organism>
<feature type="coiled-coil region" evidence="1">
    <location>
        <begin position="275"/>
        <end position="330"/>
    </location>
</feature>
<evidence type="ECO:0000256" key="1">
    <source>
        <dbReference type="SAM" id="Coils"/>
    </source>
</evidence>
<sequence>MVPTTPERNTPEDDIVDEDSSLVLSPLYNDNNIGSDEHQMKGYGHGLSSKKKADQHVMNFNLVKDTTPTLLYADKKQTTRNVPYVNNDISDLSLETRRNEEDNNRINDDPDVSALEHTVGKTLEQLDVNRPLTSKAQSSGKTLDISSPEKHHLNYTPDENDLSNKRQKVGIAQPTQENDSPAVIEMMERQTEGTPESEPEQNIGSTTERNIFNIERSSPTSSNHMLSPIIQTNDSKTYLADKENNNDVQDTEFINMVSRRNMELSEDIHQVNIKMNNLAMDYQKLSKKYQQYQDKIADLNKELELANIKKQELQEENDNQQKSIEPLKIKLKEFVNEIKMLNSNQTLLQKKYDTVSLQSKSYETEQKKLEETINSINKEIAQNKILLKQSSDDIESHKDQLRETKLEYEKLQERSESLTEEKNRLETDIHLKDEQISELQETLEKLKTSQDSNSSELLEKIKILGEEHKALTDKLSSLEEEKQTEIRNLSEEADKYKKTADEFSQQISDLSTSLDQTNEALKIKDQTITELNKKLDECNDECNVRIAEVTELNIEIESLKESKIHLEEANNRLQEELNASEIKTQNETDQYKKTSVELESVQLKNSNIETQYLKEIGDLQSTIAGLGDTLENAQKSTDDTNKENEDLKREIEQLKKNQVERSIDNSQNDEIIELKSKLETLQKEVNDAKTTSDIPSQGKNLEVETLKEQIENWKMKLDEKEKDTNKRLRLLAEDLYHQYSSKHEQKVKSLKKSYEKKYETQIEKLTIEQQALKEEIERINKQLHIEREEKRELLRTMEDSAK</sequence>
<dbReference type="Gene3D" id="1.10.287.1490">
    <property type="match status" value="1"/>
</dbReference>
<gene>
    <name evidence="3" type="primary">SLK19</name>
    <name evidence="3" type="ORF">C6P45_000971</name>
</gene>
<proteinExistence type="predicted"/>
<feature type="coiled-coil region" evidence="1">
    <location>
        <begin position="755"/>
        <end position="800"/>
    </location>
</feature>
<dbReference type="Pfam" id="PF12709">
    <property type="entry name" value="Fungal_TACC"/>
    <property type="match status" value="1"/>
</dbReference>
<evidence type="ECO:0000256" key="2">
    <source>
        <dbReference type="SAM" id="MobiDB-lite"/>
    </source>
</evidence>
<dbReference type="InterPro" id="IPR024312">
    <property type="entry name" value="TACC_fungi"/>
</dbReference>
<dbReference type="PANTHER" id="PTHR45615:SF80">
    <property type="entry name" value="GRIP DOMAIN-CONTAINING PROTEIN"/>
    <property type="match status" value="1"/>
</dbReference>
<feature type="compositionally biased region" description="Polar residues" evidence="2">
    <location>
        <begin position="131"/>
        <end position="145"/>
    </location>
</feature>
<feature type="coiled-coil region" evidence="1">
    <location>
        <begin position="359"/>
        <end position="590"/>
    </location>
</feature>
<keyword evidence="4" id="KW-1185">Reference proteome</keyword>
<dbReference type="EMBL" id="PUHR01000014">
    <property type="protein sequence ID" value="KAG0671208.1"/>
    <property type="molecule type" value="Genomic_DNA"/>
</dbReference>
<feature type="region of interest" description="Disordered" evidence="2">
    <location>
        <begin position="1"/>
        <end position="21"/>
    </location>
</feature>
<dbReference type="Proteomes" id="UP000750334">
    <property type="component" value="Unassembled WGS sequence"/>
</dbReference>
<dbReference type="OrthoDB" id="5367584at2759"/>
<keyword evidence="1" id="KW-0175">Coiled coil</keyword>
<name>A0A9P7BDA9_MAUEX</name>
<evidence type="ECO:0000313" key="4">
    <source>
        <dbReference type="Proteomes" id="UP000750334"/>
    </source>
</evidence>
<dbReference type="PANTHER" id="PTHR45615">
    <property type="entry name" value="MYOSIN HEAVY CHAIN, NON-MUSCLE"/>
    <property type="match status" value="1"/>
</dbReference>
<feature type="region of interest" description="Disordered" evidence="2">
    <location>
        <begin position="131"/>
        <end position="165"/>
    </location>
</feature>
<dbReference type="AlphaFoldDB" id="A0A9P7BDA9"/>
<accession>A0A9P7BDA9</accession>
<evidence type="ECO:0000313" key="3">
    <source>
        <dbReference type="EMBL" id="KAG0671208.1"/>
    </source>
</evidence>
<reference evidence="3 4" key="1">
    <citation type="submission" date="2020-11" db="EMBL/GenBank/DDBJ databases">
        <title>Kefir isolates.</title>
        <authorList>
            <person name="Marcisauskas S."/>
            <person name="Kim Y."/>
            <person name="Blasche S."/>
        </authorList>
    </citation>
    <scope>NUCLEOTIDE SEQUENCE [LARGE SCALE GENOMIC DNA]</scope>
    <source>
        <strain evidence="3 4">OG2</strain>
    </source>
</reference>
<feature type="coiled-coil region" evidence="1">
    <location>
        <begin position="630"/>
        <end position="723"/>
    </location>
</feature>
<protein>
    <submittedName>
        <fullName evidence="3">Kinetochore protein slk19</fullName>
    </submittedName>
</protein>